<comment type="caution">
    <text evidence="2">The sequence shown here is derived from an EMBL/GenBank/DDBJ whole genome shotgun (WGS) entry which is preliminary data.</text>
</comment>
<proteinExistence type="predicted"/>
<keyword evidence="1" id="KW-1133">Transmembrane helix</keyword>
<reference evidence="2 3" key="1">
    <citation type="submission" date="2020-04" db="EMBL/GenBank/DDBJ databases">
        <title>Perkinsus olseni comparative genomics.</title>
        <authorList>
            <person name="Bogema D.R."/>
        </authorList>
    </citation>
    <scope>NUCLEOTIDE SEQUENCE [LARGE SCALE GENOMIC DNA]</scope>
    <source>
        <strain evidence="2">ATCC PRA-205</strain>
    </source>
</reference>
<organism evidence="2 3">
    <name type="scientific">Perkinsus olseni</name>
    <name type="common">Perkinsus atlanticus</name>
    <dbReference type="NCBI Taxonomy" id="32597"/>
    <lineage>
        <taxon>Eukaryota</taxon>
        <taxon>Sar</taxon>
        <taxon>Alveolata</taxon>
        <taxon>Perkinsozoa</taxon>
        <taxon>Perkinsea</taxon>
        <taxon>Perkinsida</taxon>
        <taxon>Perkinsidae</taxon>
        <taxon>Perkinsus</taxon>
    </lineage>
</organism>
<keyword evidence="1" id="KW-0812">Transmembrane</keyword>
<evidence type="ECO:0000313" key="2">
    <source>
        <dbReference type="EMBL" id="KAF4711462.1"/>
    </source>
</evidence>
<evidence type="ECO:0000256" key="1">
    <source>
        <dbReference type="SAM" id="Phobius"/>
    </source>
</evidence>
<gene>
    <name evidence="2" type="ORF">FOZ62_021111</name>
</gene>
<dbReference type="EMBL" id="JABANM010027347">
    <property type="protein sequence ID" value="KAF4711462.1"/>
    <property type="molecule type" value="Genomic_DNA"/>
</dbReference>
<keyword evidence="1" id="KW-0472">Membrane</keyword>
<name>A0A7J6QTR5_PEROL</name>
<dbReference type="Proteomes" id="UP000574390">
    <property type="component" value="Unassembled WGS sequence"/>
</dbReference>
<accession>A0A7J6QTR5</accession>
<evidence type="ECO:0000313" key="3">
    <source>
        <dbReference type="Proteomes" id="UP000574390"/>
    </source>
</evidence>
<sequence length="161" mass="16946">MHCKAISALGPSGIDWKEFHNGLAIETTIHGLGTYLFGVVVILAIHAILQAGRPSGSYCGAPDIPSKGNGTVKVTITSDTAFDISASWTPTNGTEKSGSETGVPYKYDASTSDLTVTDTTKLQDLINKIGAPLKASDLAKLHYDGKDLHVVNLDNFALTPC</sequence>
<dbReference type="AlphaFoldDB" id="A0A7J6QTR5"/>
<protein>
    <submittedName>
        <fullName evidence="2">Uncharacterized protein</fullName>
    </submittedName>
</protein>
<feature type="transmembrane region" description="Helical" evidence="1">
    <location>
        <begin position="29"/>
        <end position="49"/>
    </location>
</feature>